<evidence type="ECO:0000256" key="8">
    <source>
        <dbReference type="ARBA" id="ARBA00022827"/>
    </source>
</evidence>
<dbReference type="AlphaFoldDB" id="A0A367JQQ8"/>
<dbReference type="Gene3D" id="3.50.50.60">
    <property type="entry name" value="FAD/NAD(P)-binding domain"/>
    <property type="match status" value="2"/>
</dbReference>
<proteinExistence type="inferred from homology"/>
<dbReference type="EMBL" id="PJQM01002866">
    <property type="protein sequence ID" value="RCH92277.1"/>
    <property type="molecule type" value="Genomic_DNA"/>
</dbReference>
<evidence type="ECO:0000256" key="6">
    <source>
        <dbReference type="ARBA" id="ARBA00022630"/>
    </source>
</evidence>
<evidence type="ECO:0000259" key="14">
    <source>
        <dbReference type="Pfam" id="PF00732"/>
    </source>
</evidence>
<evidence type="ECO:0000256" key="2">
    <source>
        <dbReference type="ARBA" id="ARBA00003842"/>
    </source>
</evidence>
<dbReference type="InterPro" id="IPR003953">
    <property type="entry name" value="FAD-dep_OxRdtase_2_FAD-bd"/>
</dbReference>
<dbReference type="GO" id="GO:0046577">
    <property type="term" value="F:long-chain-alcohol oxidase activity"/>
    <property type="evidence" value="ECO:0007669"/>
    <property type="project" value="UniProtKB-EC"/>
</dbReference>
<dbReference type="PIRSF" id="PIRSF028937">
    <property type="entry name" value="Lg_Ch_AO"/>
    <property type="match status" value="1"/>
</dbReference>
<dbReference type="Pfam" id="PF00732">
    <property type="entry name" value="GMC_oxred_N"/>
    <property type="match status" value="1"/>
</dbReference>
<keyword evidence="11" id="KW-0472">Membrane</keyword>
<keyword evidence="7" id="KW-0812">Transmembrane</keyword>
<feature type="active site" description="Proton acceptor" evidence="13">
    <location>
        <position position="610"/>
    </location>
</feature>
<dbReference type="Pfam" id="PF05199">
    <property type="entry name" value="GMC_oxred_C"/>
    <property type="match status" value="1"/>
</dbReference>
<dbReference type="InterPro" id="IPR036188">
    <property type="entry name" value="FAD/NAD-bd_sf"/>
</dbReference>
<dbReference type="Pfam" id="PF00890">
    <property type="entry name" value="FAD_binding_2"/>
    <property type="match status" value="1"/>
</dbReference>
<evidence type="ECO:0000256" key="13">
    <source>
        <dbReference type="PIRSR" id="PIRSR028937-1"/>
    </source>
</evidence>
<dbReference type="Proteomes" id="UP000253551">
    <property type="component" value="Unassembled WGS sequence"/>
</dbReference>
<comment type="similarity">
    <text evidence="4 12">Belongs to the GMC oxidoreductase family.</text>
</comment>
<dbReference type="EC" id="1.1.3.20" evidence="5 12"/>
<evidence type="ECO:0000256" key="12">
    <source>
        <dbReference type="PIRNR" id="PIRNR028937"/>
    </source>
</evidence>
<evidence type="ECO:0000313" key="17">
    <source>
        <dbReference type="EMBL" id="RCH92277.1"/>
    </source>
</evidence>
<dbReference type="InterPro" id="IPR007867">
    <property type="entry name" value="GMC_OxRtase_C"/>
</dbReference>
<dbReference type="GO" id="GO:0050660">
    <property type="term" value="F:flavin adenine dinucleotide binding"/>
    <property type="evidence" value="ECO:0007669"/>
    <property type="project" value="InterPro"/>
</dbReference>
<gene>
    <name evidence="17" type="ORF">CU098_007337</name>
</gene>
<comment type="subcellular location">
    <subcellularLocation>
        <location evidence="3">Membrane</location>
    </subcellularLocation>
</comment>
<keyword evidence="8" id="KW-0274">FAD</keyword>
<keyword evidence="9" id="KW-1133">Transmembrane helix</keyword>
<evidence type="ECO:0000256" key="4">
    <source>
        <dbReference type="ARBA" id="ARBA00010790"/>
    </source>
</evidence>
<organism evidence="17 18">
    <name type="scientific">Rhizopus stolonifer</name>
    <name type="common">Rhizopus nigricans</name>
    <dbReference type="NCBI Taxonomy" id="4846"/>
    <lineage>
        <taxon>Eukaryota</taxon>
        <taxon>Fungi</taxon>
        <taxon>Fungi incertae sedis</taxon>
        <taxon>Mucoromycota</taxon>
        <taxon>Mucoromycotina</taxon>
        <taxon>Mucoromycetes</taxon>
        <taxon>Mucorales</taxon>
        <taxon>Mucorineae</taxon>
        <taxon>Rhizopodaceae</taxon>
        <taxon>Rhizopus</taxon>
    </lineage>
</organism>
<evidence type="ECO:0000256" key="11">
    <source>
        <dbReference type="ARBA" id="ARBA00023136"/>
    </source>
</evidence>
<evidence type="ECO:0000259" key="16">
    <source>
        <dbReference type="Pfam" id="PF05199"/>
    </source>
</evidence>
<dbReference type="PANTHER" id="PTHR46056:SF12">
    <property type="entry name" value="LONG-CHAIN-ALCOHOL OXIDASE"/>
    <property type="match status" value="1"/>
</dbReference>
<evidence type="ECO:0000313" key="18">
    <source>
        <dbReference type="Proteomes" id="UP000253551"/>
    </source>
</evidence>
<dbReference type="GO" id="GO:0016020">
    <property type="term" value="C:membrane"/>
    <property type="evidence" value="ECO:0007669"/>
    <property type="project" value="UniProtKB-SubCell"/>
</dbReference>
<dbReference type="SUPFAM" id="SSF51905">
    <property type="entry name" value="FAD/NAD(P)-binding domain"/>
    <property type="match status" value="1"/>
</dbReference>
<feature type="domain" description="Glucose-methanol-choline oxidoreductase N-terminal" evidence="14">
    <location>
        <begin position="227"/>
        <end position="434"/>
    </location>
</feature>
<accession>A0A367JQQ8</accession>
<name>A0A367JQQ8_RHIST</name>
<comment type="catalytic activity">
    <reaction evidence="1 12">
        <text>a long-chain primary fatty alcohol + O2 = a long-chain fatty aldehyde + H2O2</text>
        <dbReference type="Rhea" id="RHEA:22756"/>
        <dbReference type="ChEBI" id="CHEBI:15379"/>
        <dbReference type="ChEBI" id="CHEBI:16240"/>
        <dbReference type="ChEBI" id="CHEBI:17176"/>
        <dbReference type="ChEBI" id="CHEBI:77396"/>
        <dbReference type="EC" id="1.1.3.20"/>
    </reaction>
</comment>
<keyword evidence="18" id="KW-1185">Reference proteome</keyword>
<dbReference type="InterPro" id="IPR012400">
    <property type="entry name" value="Long_Oxdase"/>
</dbReference>
<dbReference type="OrthoDB" id="269227at2759"/>
<comment type="caution">
    <text evidence="17">The sequence shown here is derived from an EMBL/GenBank/DDBJ whole genome shotgun (WGS) entry which is preliminary data.</text>
</comment>
<feature type="domain" description="FAD-dependent oxidoreductase 2 FAD-binding" evidence="15">
    <location>
        <begin position="179"/>
        <end position="211"/>
    </location>
</feature>
<comment type="function">
    <text evidence="2">Long-chain fatty alcohol oxidase involved in the omega-oxidation pathway of lipid degradation.</text>
</comment>
<dbReference type="STRING" id="4846.A0A367JQQ8"/>
<evidence type="ECO:0000256" key="7">
    <source>
        <dbReference type="ARBA" id="ARBA00022692"/>
    </source>
</evidence>
<protein>
    <recommendedName>
        <fullName evidence="5 12">Long-chain-alcohol oxidase</fullName>
        <ecNumber evidence="5 12">1.1.3.20</ecNumber>
    </recommendedName>
</protein>
<feature type="domain" description="Glucose-methanol-choline oxidoreductase C-terminal" evidence="16">
    <location>
        <begin position="517"/>
        <end position="662"/>
    </location>
</feature>
<dbReference type="PANTHER" id="PTHR46056">
    <property type="entry name" value="LONG-CHAIN-ALCOHOL OXIDASE"/>
    <property type="match status" value="1"/>
</dbReference>
<keyword evidence="10 12" id="KW-0560">Oxidoreductase</keyword>
<evidence type="ECO:0000256" key="10">
    <source>
        <dbReference type="ARBA" id="ARBA00023002"/>
    </source>
</evidence>
<evidence type="ECO:0000256" key="1">
    <source>
        <dbReference type="ARBA" id="ARBA00000920"/>
    </source>
</evidence>
<evidence type="ECO:0000259" key="15">
    <source>
        <dbReference type="Pfam" id="PF00890"/>
    </source>
</evidence>
<keyword evidence="6" id="KW-0285">Flavoprotein</keyword>
<evidence type="ECO:0000256" key="9">
    <source>
        <dbReference type="ARBA" id="ARBA00022989"/>
    </source>
</evidence>
<dbReference type="InterPro" id="IPR000172">
    <property type="entry name" value="GMC_OxRdtase_N"/>
</dbReference>
<evidence type="ECO:0000256" key="5">
    <source>
        <dbReference type="ARBA" id="ARBA00013125"/>
    </source>
</evidence>
<evidence type="ECO:0000256" key="3">
    <source>
        <dbReference type="ARBA" id="ARBA00004370"/>
    </source>
</evidence>
<sequence>MQDAYRYRVSPNIQLNQEQKDTLVSILDTFIPPLPQKQIDQFVEKYKELNTEEDIINFCKASYSSTKSTQRTMDLINRTFLPKRRVKFASLLSSLAASDFKTMPQKEREKEILRWKGSCLAQSRAIYCAFQSLACYSVYVDHPIAFSELMKMDQKTFTNLPERLPMMQDSQLTDVMKFDAIVIGSGAGGGVVSAELAKAGKSVLVIEKGRYYHETDFVPKELEGNSNLYEHGGMASSVTGSLKVMAGSVFGGGTTVNWCASLKLQSFVREEWAKQDLPYFLSPKFSRDLDTVYHRIGASTSGIKHNGPNRVIVEGCKALGYPFEEIPQNTSGKPHECNYCYCGCRSGIKNGTMNTWLRDAHHHGAQFLDKTKALKVLIEDGKAVGVECLVHYEKRVRIMADSVTVSAGSLQSPGILLSSGLKNDHIGKNLYLHPINLVYGYFDEKVNSAEGAPMTALSGISENTENDGYGSKIEGAAFHPGTFASLLPWQGASDHKECMLRYDYCAPLLILTRDKDSKGSVEYDEKDNVMVRYELSDRDRRSVSEGILRALDILVAVGARELHSGQLGIKPFKFESNQESRIDDRKYIDWKIRVKEYGLMCDNSTMLTAHQMGSNRMGSSPKTSVVKPTGETWEVKNLYVADASVFPTASGVNPMVTIEAIALHIADSILNYAKPKL</sequence>
<reference evidence="17 18" key="1">
    <citation type="journal article" date="2018" name="G3 (Bethesda)">
        <title>Phylogenetic and Phylogenomic Definition of Rhizopus Species.</title>
        <authorList>
            <person name="Gryganskyi A.P."/>
            <person name="Golan J."/>
            <person name="Dolatabadi S."/>
            <person name="Mondo S."/>
            <person name="Robb S."/>
            <person name="Idnurm A."/>
            <person name="Muszewska A."/>
            <person name="Steczkiewicz K."/>
            <person name="Masonjones S."/>
            <person name="Liao H.L."/>
            <person name="Gajdeczka M.T."/>
            <person name="Anike F."/>
            <person name="Vuek A."/>
            <person name="Anishchenko I.M."/>
            <person name="Voigt K."/>
            <person name="de Hoog G.S."/>
            <person name="Smith M.E."/>
            <person name="Heitman J."/>
            <person name="Vilgalys R."/>
            <person name="Stajich J.E."/>
        </authorList>
    </citation>
    <scope>NUCLEOTIDE SEQUENCE [LARGE SCALE GENOMIC DNA]</scope>
    <source>
        <strain evidence="17 18">LSU 92-RS-03</strain>
    </source>
</reference>